<dbReference type="GO" id="GO:0004497">
    <property type="term" value="F:monooxygenase activity"/>
    <property type="evidence" value="ECO:0007669"/>
    <property type="project" value="InterPro"/>
</dbReference>
<dbReference type="EMBL" id="JAVRRD010000055">
    <property type="protein sequence ID" value="KAK5043608.1"/>
    <property type="molecule type" value="Genomic_DNA"/>
</dbReference>
<dbReference type="Pfam" id="PF00067">
    <property type="entry name" value="p450"/>
    <property type="match status" value="2"/>
</dbReference>
<keyword evidence="4" id="KW-0812">Transmembrane</keyword>
<evidence type="ECO:0000256" key="12">
    <source>
        <dbReference type="ARBA" id="ARBA00082544"/>
    </source>
</evidence>
<keyword evidence="9" id="KW-0472">Membrane</keyword>
<dbReference type="Pfam" id="PF00106">
    <property type="entry name" value="adh_short"/>
    <property type="match status" value="1"/>
</dbReference>
<dbReference type="PANTHER" id="PTHR24305">
    <property type="entry name" value="CYTOCHROME P450"/>
    <property type="match status" value="1"/>
</dbReference>
<reference evidence="13 14" key="1">
    <citation type="submission" date="2023-08" db="EMBL/GenBank/DDBJ databases">
        <title>Black Yeasts Isolated from many extreme environments.</title>
        <authorList>
            <person name="Coleine C."/>
            <person name="Stajich J.E."/>
            <person name="Selbmann L."/>
        </authorList>
    </citation>
    <scope>NUCLEOTIDE SEQUENCE [LARGE SCALE GENOMIC DNA]</scope>
    <source>
        <strain evidence="13 14">CCFEE 5792</strain>
    </source>
</reference>
<comment type="similarity">
    <text evidence="3">Belongs to the cytochrome P450 family.</text>
</comment>
<evidence type="ECO:0000256" key="9">
    <source>
        <dbReference type="ARBA" id="ARBA00023136"/>
    </source>
</evidence>
<dbReference type="AlphaFoldDB" id="A0AAV9MUI2"/>
<evidence type="ECO:0000313" key="13">
    <source>
        <dbReference type="EMBL" id="KAK5043608.1"/>
    </source>
</evidence>
<dbReference type="CDD" id="cd11069">
    <property type="entry name" value="CYP_FUM15-like"/>
    <property type="match status" value="1"/>
</dbReference>
<dbReference type="Gene3D" id="3.40.50.720">
    <property type="entry name" value="NAD(P)-binding Rossmann-like Domain"/>
    <property type="match status" value="1"/>
</dbReference>
<gene>
    <name evidence="13" type="ORF">LTR84_011368</name>
</gene>
<dbReference type="Proteomes" id="UP001358417">
    <property type="component" value="Unassembled WGS sequence"/>
</dbReference>
<keyword evidence="14" id="KW-1185">Reference proteome</keyword>
<dbReference type="InterPro" id="IPR036291">
    <property type="entry name" value="NAD(P)-bd_dom_sf"/>
</dbReference>
<dbReference type="RefSeq" id="XP_064699991.1">
    <property type="nucleotide sequence ID" value="XM_064854900.1"/>
</dbReference>
<comment type="function">
    <text evidence="10">Catalyzes the reduction of all-trans-retinal to all-trans-retinol in the presence of NADPH.</text>
</comment>
<evidence type="ECO:0000256" key="7">
    <source>
        <dbReference type="ARBA" id="ARBA00023002"/>
    </source>
</evidence>
<keyword evidence="7" id="KW-0560">Oxidoreductase</keyword>
<keyword evidence="8" id="KW-0443">Lipid metabolism</keyword>
<dbReference type="PRINTS" id="PR00080">
    <property type="entry name" value="SDRFAMILY"/>
</dbReference>
<dbReference type="InterPro" id="IPR002347">
    <property type="entry name" value="SDR_fam"/>
</dbReference>
<dbReference type="SUPFAM" id="SSF51735">
    <property type="entry name" value="NAD(P)-binding Rossmann-fold domains"/>
    <property type="match status" value="1"/>
</dbReference>
<evidence type="ECO:0000256" key="2">
    <source>
        <dbReference type="ARBA" id="ARBA00006484"/>
    </source>
</evidence>
<evidence type="ECO:0000256" key="3">
    <source>
        <dbReference type="ARBA" id="ARBA00010617"/>
    </source>
</evidence>
<dbReference type="GO" id="GO:0016705">
    <property type="term" value="F:oxidoreductase activity, acting on paired donors, with incorporation or reduction of molecular oxygen"/>
    <property type="evidence" value="ECO:0007669"/>
    <property type="project" value="InterPro"/>
</dbReference>
<dbReference type="FunFam" id="3.40.50.720:FF:000131">
    <property type="entry name" value="Short-chain dehydrogenase/reductase 3"/>
    <property type="match status" value="1"/>
</dbReference>
<dbReference type="GeneID" id="89979521"/>
<dbReference type="SUPFAM" id="SSF48264">
    <property type="entry name" value="Cytochrome P450"/>
    <property type="match status" value="1"/>
</dbReference>
<evidence type="ECO:0000256" key="11">
    <source>
        <dbReference type="ARBA" id="ARBA00068717"/>
    </source>
</evidence>
<name>A0AAV9MUI2_9EURO</name>
<proteinExistence type="inferred from homology"/>
<protein>
    <recommendedName>
        <fullName evidence="11">Short-chain dehydrogenase/reductase 3</fullName>
    </recommendedName>
    <alternativeName>
        <fullName evidence="12">Retinal short-chain dehydrogenase/reductase 1</fullName>
    </alternativeName>
</protein>
<evidence type="ECO:0000256" key="1">
    <source>
        <dbReference type="ARBA" id="ARBA00004141"/>
    </source>
</evidence>
<keyword evidence="5" id="KW-0521">NADP</keyword>
<evidence type="ECO:0000256" key="4">
    <source>
        <dbReference type="ARBA" id="ARBA00022692"/>
    </source>
</evidence>
<comment type="similarity">
    <text evidence="2">Belongs to the short-chain dehydrogenases/reductases (SDR) family.</text>
</comment>
<dbReference type="GO" id="GO:0016020">
    <property type="term" value="C:membrane"/>
    <property type="evidence" value="ECO:0007669"/>
    <property type="project" value="UniProtKB-SubCell"/>
</dbReference>
<keyword evidence="6" id="KW-1133">Transmembrane helix</keyword>
<evidence type="ECO:0000256" key="8">
    <source>
        <dbReference type="ARBA" id="ARBA00023098"/>
    </source>
</evidence>
<dbReference type="GO" id="GO:0005506">
    <property type="term" value="F:iron ion binding"/>
    <property type="evidence" value="ECO:0007669"/>
    <property type="project" value="InterPro"/>
</dbReference>
<evidence type="ECO:0000256" key="6">
    <source>
        <dbReference type="ARBA" id="ARBA00022989"/>
    </source>
</evidence>
<comment type="caution">
    <text evidence="13">The sequence shown here is derived from an EMBL/GenBank/DDBJ whole genome shotgun (WGS) entry which is preliminary data.</text>
</comment>
<dbReference type="PRINTS" id="PR00081">
    <property type="entry name" value="GDHRDH"/>
</dbReference>
<evidence type="ECO:0000256" key="5">
    <source>
        <dbReference type="ARBA" id="ARBA00022857"/>
    </source>
</evidence>
<dbReference type="GO" id="GO:0052650">
    <property type="term" value="F:all-trans-retinol dehydrogenase (NADP+) activity"/>
    <property type="evidence" value="ECO:0007669"/>
    <property type="project" value="UniProtKB-ARBA"/>
</dbReference>
<organism evidence="13 14">
    <name type="scientific">Exophiala bonariae</name>
    <dbReference type="NCBI Taxonomy" id="1690606"/>
    <lineage>
        <taxon>Eukaryota</taxon>
        <taxon>Fungi</taxon>
        <taxon>Dikarya</taxon>
        <taxon>Ascomycota</taxon>
        <taxon>Pezizomycotina</taxon>
        <taxon>Eurotiomycetes</taxon>
        <taxon>Chaetothyriomycetidae</taxon>
        <taxon>Chaetothyriales</taxon>
        <taxon>Herpotrichiellaceae</taxon>
        <taxon>Exophiala</taxon>
    </lineage>
</organism>
<dbReference type="InterPro" id="IPR036396">
    <property type="entry name" value="Cyt_P450_sf"/>
</dbReference>
<dbReference type="GO" id="GO:0020037">
    <property type="term" value="F:heme binding"/>
    <property type="evidence" value="ECO:0007669"/>
    <property type="project" value="InterPro"/>
</dbReference>
<comment type="subcellular location">
    <subcellularLocation>
        <location evidence="1">Membrane</location>
        <topology evidence="1">Multi-pass membrane protein</topology>
    </subcellularLocation>
</comment>
<evidence type="ECO:0000313" key="14">
    <source>
        <dbReference type="Proteomes" id="UP001358417"/>
    </source>
</evidence>
<dbReference type="InterPro" id="IPR001128">
    <property type="entry name" value="Cyt_P450"/>
</dbReference>
<dbReference type="PANTHER" id="PTHR24305:SF166">
    <property type="entry name" value="CYTOCHROME P450 12A4, MITOCHONDRIAL-RELATED"/>
    <property type="match status" value="1"/>
</dbReference>
<dbReference type="Gene3D" id="1.10.630.10">
    <property type="entry name" value="Cytochrome P450"/>
    <property type="match status" value="2"/>
</dbReference>
<evidence type="ECO:0000256" key="10">
    <source>
        <dbReference type="ARBA" id="ARBA00059620"/>
    </source>
</evidence>
<dbReference type="InterPro" id="IPR050121">
    <property type="entry name" value="Cytochrome_P450_monoxygenase"/>
</dbReference>
<sequence length="743" mass="82178">MSLQSLFRLSTIQHLYRSSRLTSAYVGVRVQGVLQSHTIRKGLAVLIALRLLKSLSNLLSWYAMNNWSSVKPWNPKEELVVITGGSSGIGCQIVDDLVKLRVKVVILDIQAPKTELPTGAFFYRADITSRASLKAAADLIRVEHGDPTVLINNAGVGKDGTILEESEEDIRCTFEVNILSHFWTVKEFLPAMLKSNHGHVITIASVASFVAFGQAVDYCISKAGALAFHEALTQEIRGFYGSEKIRTSIIHPTWIRTPLIEPLIATGKFTQRVLEVTDVSKVVVKQIVNQSSGQVAIPASAQNLALLRALPIWLQEAGAHPIFGHTASQFKIPRGSDHLKFTTEIPNNGLIRLKGFFNTDEVLITSPKAIAEVLVAKPYDFPKTERDRGLLKLLIGEGLVVAEGNYHKIQRKHSLPSFAFRPIKMLYPLFWKKATKMTRMMARDAFGDLKATGVMDVEHWAPKATLDIIGVAGLGRDFNTLENSGDELVPLFEKHRLNQNPDDKSVDTLSLLIKSNVFSDSQLVDQLLTVLAAGHETTSSAFTWMTYLLAIHPDIQARLRAEIYDAIPRDIFDRPDSEMAAILESLPLLNGVCNETLRIYPTVPVVTRVSKNHNTILGQEIRPGTLVVMVPWAVNNDPGIWGPEASSFIPERWVDRTTGKPNHTGGADTNYAVMTFLHGPRSCIGQNFAKAELRCLAAAFVGAFEFEMMDKSEEVVPAGIITTKPRDGLKLKLKSVRPWVCSE</sequence>
<accession>A0AAV9MUI2</accession>